<protein>
    <submittedName>
        <fullName evidence="4">GLTP domain-containing protein</fullName>
    </submittedName>
</protein>
<dbReference type="GO" id="GO:1902387">
    <property type="term" value="F:ceramide 1-phosphate binding"/>
    <property type="evidence" value="ECO:0007669"/>
    <property type="project" value="TreeGrafter"/>
</dbReference>
<dbReference type="GO" id="GO:0005829">
    <property type="term" value="C:cytosol"/>
    <property type="evidence" value="ECO:0007669"/>
    <property type="project" value="TreeGrafter"/>
</dbReference>
<dbReference type="FunFam" id="1.10.3520.10:FF:000002">
    <property type="entry name" value="Ceramide-1-phosphate transfer protein"/>
    <property type="match status" value="1"/>
</dbReference>
<comment type="similarity">
    <text evidence="1">Belongs to the GLTP family.</text>
</comment>
<name>A0A0N5AC73_9BILA</name>
<dbReference type="Gene3D" id="1.10.3520.10">
    <property type="entry name" value="Glycolipid transfer protein"/>
    <property type="match status" value="1"/>
</dbReference>
<dbReference type="InterPro" id="IPR014830">
    <property type="entry name" value="Glycolipid_transfer_prot_dom"/>
</dbReference>
<evidence type="ECO:0000256" key="1">
    <source>
        <dbReference type="ARBA" id="ARBA00007148"/>
    </source>
</evidence>
<dbReference type="WBParaSite" id="SMUV_0000174901-mRNA-1">
    <property type="protein sequence ID" value="SMUV_0000174901-mRNA-1"/>
    <property type="gene ID" value="SMUV_0000174901"/>
</dbReference>
<evidence type="ECO:0000313" key="4">
    <source>
        <dbReference type="WBParaSite" id="SMUV_0000174901-mRNA-1"/>
    </source>
</evidence>
<dbReference type="AlphaFoldDB" id="A0A0N5AC73"/>
<evidence type="ECO:0000259" key="2">
    <source>
        <dbReference type="Pfam" id="PF08718"/>
    </source>
</evidence>
<dbReference type="GO" id="GO:0016020">
    <property type="term" value="C:membrane"/>
    <property type="evidence" value="ECO:0007669"/>
    <property type="project" value="TreeGrafter"/>
</dbReference>
<dbReference type="Proteomes" id="UP000046393">
    <property type="component" value="Unplaced"/>
</dbReference>
<evidence type="ECO:0000313" key="3">
    <source>
        <dbReference type="Proteomes" id="UP000046393"/>
    </source>
</evidence>
<reference evidence="4" key="1">
    <citation type="submission" date="2017-02" db="UniProtKB">
        <authorList>
            <consortium name="WormBaseParasite"/>
        </authorList>
    </citation>
    <scope>IDENTIFICATION</scope>
</reference>
<dbReference type="Pfam" id="PF08718">
    <property type="entry name" value="GLTP"/>
    <property type="match status" value="1"/>
</dbReference>
<dbReference type="GO" id="GO:1902388">
    <property type="term" value="F:ceramide 1-phosphate transfer activity"/>
    <property type="evidence" value="ECO:0007669"/>
    <property type="project" value="TreeGrafter"/>
</dbReference>
<dbReference type="InterPro" id="IPR036497">
    <property type="entry name" value="GLTP_sf"/>
</dbReference>
<dbReference type="SUPFAM" id="SSF110004">
    <property type="entry name" value="Glycolipid transfer protein, GLTP"/>
    <property type="match status" value="1"/>
</dbReference>
<dbReference type="PANTHER" id="PTHR10219">
    <property type="entry name" value="GLYCOLIPID TRANSFER PROTEIN-RELATED"/>
    <property type="match status" value="1"/>
</dbReference>
<accession>A0A0N5AC73</accession>
<proteinExistence type="inferred from homology"/>
<sequence>MSSAFSAEDVIKHFEKALVDGADVNLREYIAAYREINKLFVLLGKIFSFVEADVQEKELILDRYCDDDSEHYATIGSMIEWETMDDIPSIKQGSRTLLRLHRALKFLCEFLGRLRNSSDDAQLSSICRASYECTLARYHPWLIRKGVALASYTLGSREAFVKTITSGSEQDNVTAEKVNSVIDRMIAVISNVYDRVEVLYSRKELLDLP</sequence>
<organism evidence="3 4">
    <name type="scientific">Syphacia muris</name>
    <dbReference type="NCBI Taxonomy" id="451379"/>
    <lineage>
        <taxon>Eukaryota</taxon>
        <taxon>Metazoa</taxon>
        <taxon>Ecdysozoa</taxon>
        <taxon>Nematoda</taxon>
        <taxon>Chromadorea</taxon>
        <taxon>Rhabditida</taxon>
        <taxon>Spirurina</taxon>
        <taxon>Oxyuridomorpha</taxon>
        <taxon>Oxyuroidea</taxon>
        <taxon>Oxyuridae</taxon>
        <taxon>Syphacia</taxon>
    </lineage>
</organism>
<keyword evidence="3" id="KW-1185">Reference proteome</keyword>
<dbReference type="PANTHER" id="PTHR10219:SF43">
    <property type="entry name" value="GLYCOLIPID TRANSFER PROTEIN DOMAIN-CONTAINING PROTEIN"/>
    <property type="match status" value="1"/>
</dbReference>
<feature type="domain" description="Glycolipid transfer protein" evidence="2">
    <location>
        <begin position="24"/>
        <end position="164"/>
    </location>
</feature>
<dbReference type="GO" id="GO:0032691">
    <property type="term" value="P:negative regulation of interleukin-1 beta production"/>
    <property type="evidence" value="ECO:0007669"/>
    <property type="project" value="UniProtKB-ARBA"/>
</dbReference>